<feature type="domain" description="Mycothiol-dependent maleylpyruvate isomerase metal-binding" evidence="2">
    <location>
        <begin position="26"/>
        <end position="167"/>
    </location>
</feature>
<comment type="caution">
    <text evidence="3">The sequence shown here is derived from an EMBL/GenBank/DDBJ whole genome shotgun (WGS) entry which is preliminary data.</text>
</comment>
<name>A0ABP9PTL8_9ACTN</name>
<dbReference type="Proteomes" id="UP001500221">
    <property type="component" value="Unassembled WGS sequence"/>
</dbReference>
<organism evidence="3 4">
    <name type="scientific">Nocardioides marinquilinus</name>
    <dbReference type="NCBI Taxonomy" id="1210400"/>
    <lineage>
        <taxon>Bacteria</taxon>
        <taxon>Bacillati</taxon>
        <taxon>Actinomycetota</taxon>
        <taxon>Actinomycetes</taxon>
        <taxon>Propionibacteriales</taxon>
        <taxon>Nocardioidaceae</taxon>
        <taxon>Nocardioides</taxon>
    </lineage>
</organism>
<dbReference type="InterPro" id="IPR034660">
    <property type="entry name" value="DinB/YfiT-like"/>
</dbReference>
<reference evidence="4" key="1">
    <citation type="journal article" date="2019" name="Int. J. Syst. Evol. Microbiol.">
        <title>The Global Catalogue of Microorganisms (GCM) 10K type strain sequencing project: providing services to taxonomists for standard genome sequencing and annotation.</title>
        <authorList>
            <consortium name="The Broad Institute Genomics Platform"/>
            <consortium name="The Broad Institute Genome Sequencing Center for Infectious Disease"/>
            <person name="Wu L."/>
            <person name="Ma J."/>
        </authorList>
    </citation>
    <scope>NUCLEOTIDE SEQUENCE [LARGE SCALE GENOMIC DNA]</scope>
    <source>
        <strain evidence="4">JCM 18459</strain>
    </source>
</reference>
<evidence type="ECO:0000259" key="2">
    <source>
        <dbReference type="Pfam" id="PF11716"/>
    </source>
</evidence>
<protein>
    <submittedName>
        <fullName evidence="3">Maleylpyruvate isomerase family mycothiol-dependent enzyme</fullName>
    </submittedName>
</protein>
<dbReference type="SUPFAM" id="SSF55718">
    <property type="entry name" value="SCP-like"/>
    <property type="match status" value="1"/>
</dbReference>
<dbReference type="GO" id="GO:0016853">
    <property type="term" value="F:isomerase activity"/>
    <property type="evidence" value="ECO:0007669"/>
    <property type="project" value="UniProtKB-KW"/>
</dbReference>
<dbReference type="EMBL" id="BAABKG010000003">
    <property type="protein sequence ID" value="GAA5149590.1"/>
    <property type="molecule type" value="Genomic_DNA"/>
</dbReference>
<dbReference type="SUPFAM" id="SSF109854">
    <property type="entry name" value="DinB/YfiT-like putative metalloenzymes"/>
    <property type="match status" value="1"/>
</dbReference>
<feature type="region of interest" description="Disordered" evidence="1">
    <location>
        <begin position="1"/>
        <end position="21"/>
    </location>
</feature>
<dbReference type="InterPro" id="IPR036527">
    <property type="entry name" value="SCP2_sterol-bd_dom_sf"/>
</dbReference>
<proteinExistence type="predicted"/>
<gene>
    <name evidence="3" type="ORF">GCM10023340_25140</name>
</gene>
<dbReference type="Pfam" id="PF11716">
    <property type="entry name" value="MDMPI_N"/>
    <property type="match status" value="1"/>
</dbReference>
<sequence length="247" mass="25911">MHPQDDAAPPTTPPVLDVPPGLGVDLQEATQRLVRTVDGLTDDDHRGPSLLPGWTRAHVVAHLALNAEALVEALDGVLAGEPVPMYVSQEARDADIEALAAADPATLRGRLFAGGTRLGDALAGLDGAPLETAATVVRRTADGERTFLAGEVVLMRLREVEIHHVDLDAGHGRDAWPPTFSSLLVDDLRGRTAATLVLTDLDRRYEADAGEPTVSGTAADLGWWLSGRGDGAGLTCDLGPVPPVAAW</sequence>
<dbReference type="InterPro" id="IPR017517">
    <property type="entry name" value="Maleyloyr_isom"/>
</dbReference>
<keyword evidence="3" id="KW-0413">Isomerase</keyword>
<dbReference type="RefSeq" id="WP_345458831.1">
    <property type="nucleotide sequence ID" value="NZ_BAABKG010000003.1"/>
</dbReference>
<evidence type="ECO:0000256" key="1">
    <source>
        <dbReference type="SAM" id="MobiDB-lite"/>
    </source>
</evidence>
<evidence type="ECO:0000313" key="4">
    <source>
        <dbReference type="Proteomes" id="UP001500221"/>
    </source>
</evidence>
<accession>A0ABP9PTL8</accession>
<dbReference type="Gene3D" id="1.20.120.450">
    <property type="entry name" value="dinb family like domain"/>
    <property type="match status" value="1"/>
</dbReference>
<dbReference type="InterPro" id="IPR024344">
    <property type="entry name" value="MDMPI_metal-binding"/>
</dbReference>
<evidence type="ECO:0000313" key="3">
    <source>
        <dbReference type="EMBL" id="GAA5149590.1"/>
    </source>
</evidence>
<dbReference type="NCBIfam" id="TIGR03083">
    <property type="entry name" value="maleylpyruvate isomerase family mycothiol-dependent enzyme"/>
    <property type="match status" value="1"/>
</dbReference>
<keyword evidence="4" id="KW-1185">Reference proteome</keyword>